<protein>
    <submittedName>
        <fullName evidence="1">Uncharacterized protein</fullName>
    </submittedName>
</protein>
<evidence type="ECO:0000313" key="1">
    <source>
        <dbReference type="EMBL" id="OXG25236.1"/>
    </source>
</evidence>
<reference evidence="1 2" key="1">
    <citation type="submission" date="2017-06" db="EMBL/GenBank/DDBJ databases">
        <title>Global population genomics of the pathogenic fungus Cryptococcus neoformans var. grubii.</title>
        <authorList>
            <person name="Cuomo C."/>
            <person name="Litvintseva A."/>
            <person name="Chen Y."/>
            <person name="Young S."/>
            <person name="Zeng Q."/>
            <person name="Chapman S."/>
            <person name="Gujja S."/>
            <person name="Saif S."/>
            <person name="Birren B."/>
        </authorList>
    </citation>
    <scope>NUCLEOTIDE SEQUENCE [LARGE SCALE GENOMIC DNA]</scope>
    <source>
        <strain evidence="1 2">Tu259-1</strain>
    </source>
</reference>
<evidence type="ECO:0000313" key="2">
    <source>
        <dbReference type="Proteomes" id="UP000199727"/>
    </source>
</evidence>
<name>A0A854QED1_CRYNE</name>
<organism evidence="1 2">
    <name type="scientific">Cryptococcus neoformans Tu259-1</name>
    <dbReference type="NCBI Taxonomy" id="1230072"/>
    <lineage>
        <taxon>Eukaryota</taxon>
        <taxon>Fungi</taxon>
        <taxon>Dikarya</taxon>
        <taxon>Basidiomycota</taxon>
        <taxon>Agaricomycotina</taxon>
        <taxon>Tremellomycetes</taxon>
        <taxon>Tremellales</taxon>
        <taxon>Cryptococcaceae</taxon>
        <taxon>Cryptococcus</taxon>
        <taxon>Cryptococcus neoformans species complex</taxon>
    </lineage>
</organism>
<dbReference type="Proteomes" id="UP000199727">
    <property type="component" value="Unassembled WGS sequence"/>
</dbReference>
<dbReference type="AlphaFoldDB" id="A0A854QED1"/>
<gene>
    <name evidence="1" type="ORF">C361_02241</name>
</gene>
<sequence length="125" mass="14216">MWSKFMLKVVQGKMRVSTGSSRTFRKVTYEILIFEGKKIKIEDNAFSHHISIYNIYNRHHLLSLVEARTDDRSSSLSVSPPADVSANISLAFLRLDGRVEGVLPAPPLRPPRLLRLPLHEPPLLE</sequence>
<proteinExistence type="predicted"/>
<dbReference type="EMBL" id="AMKT01000028">
    <property type="protein sequence ID" value="OXG25236.1"/>
    <property type="molecule type" value="Genomic_DNA"/>
</dbReference>
<accession>A0A854QED1</accession>
<comment type="caution">
    <text evidence="1">The sequence shown here is derived from an EMBL/GenBank/DDBJ whole genome shotgun (WGS) entry which is preliminary data.</text>
</comment>